<gene>
    <name evidence="1" type="ORF">NO357_20290</name>
</gene>
<evidence type="ECO:0000313" key="2">
    <source>
        <dbReference type="Proteomes" id="UP001226762"/>
    </source>
</evidence>
<keyword evidence="2" id="KW-1185">Reference proteome</keyword>
<dbReference type="EMBL" id="JANHAX010000008">
    <property type="protein sequence ID" value="MDQ2092251.1"/>
    <property type="molecule type" value="Genomic_DNA"/>
</dbReference>
<sequence>MTDSDRNDEMELEAFFTAARQMPAPASEALMARVLGDALAVQTAAAGGFATERERPGFLAGLFSTLGGWPAVSGLATAAATGLWIGFSPSLGVGDAMVGALGVETAIEIYPVDYATGYEFAFEEGDAG</sequence>
<organism evidence="1 2">
    <name type="scientific">Marimonas arenosa</name>
    <dbReference type="NCBI Taxonomy" id="1795305"/>
    <lineage>
        <taxon>Bacteria</taxon>
        <taxon>Pseudomonadati</taxon>
        <taxon>Pseudomonadota</taxon>
        <taxon>Alphaproteobacteria</taxon>
        <taxon>Rhodobacterales</taxon>
        <taxon>Paracoccaceae</taxon>
        <taxon>Marimonas</taxon>
    </lineage>
</organism>
<proteinExistence type="predicted"/>
<dbReference type="RefSeq" id="WP_306737560.1">
    <property type="nucleotide sequence ID" value="NZ_JANHAX010000008.1"/>
</dbReference>
<reference evidence="1" key="1">
    <citation type="submission" date="2022-07" db="EMBL/GenBank/DDBJ databases">
        <authorList>
            <person name="Otstavnykh N."/>
            <person name="Isaeva M."/>
            <person name="Bystritskaya E."/>
        </authorList>
    </citation>
    <scope>NUCLEOTIDE SEQUENCE</scope>
    <source>
        <strain evidence="1">KCTC 52189</strain>
    </source>
</reference>
<protein>
    <recommendedName>
        <fullName evidence="3">Dihydroorotate dehydrogenase</fullName>
    </recommendedName>
</protein>
<dbReference type="AlphaFoldDB" id="A0AAE3WFE1"/>
<name>A0AAE3WFE1_9RHOB</name>
<accession>A0AAE3WFE1</accession>
<comment type="caution">
    <text evidence="1">The sequence shown here is derived from an EMBL/GenBank/DDBJ whole genome shotgun (WGS) entry which is preliminary data.</text>
</comment>
<evidence type="ECO:0000313" key="1">
    <source>
        <dbReference type="EMBL" id="MDQ2092251.1"/>
    </source>
</evidence>
<dbReference type="Proteomes" id="UP001226762">
    <property type="component" value="Unassembled WGS sequence"/>
</dbReference>
<reference evidence="1" key="2">
    <citation type="submission" date="2023-02" db="EMBL/GenBank/DDBJ databases">
        <title>'Rhodoalgimonas zhirmunskyi' gen. nov., isolated from a red alga.</title>
        <authorList>
            <person name="Nedashkovskaya O.I."/>
            <person name="Otstavnykh N.Y."/>
            <person name="Bystritskaya E.P."/>
            <person name="Balabanova L.A."/>
            <person name="Isaeva M.P."/>
        </authorList>
    </citation>
    <scope>NUCLEOTIDE SEQUENCE</scope>
    <source>
        <strain evidence="1">KCTC 52189</strain>
    </source>
</reference>
<evidence type="ECO:0008006" key="3">
    <source>
        <dbReference type="Google" id="ProtNLM"/>
    </source>
</evidence>